<dbReference type="PANTHER" id="PTHR46030:SF1">
    <property type="entry name" value="ALPHA-KETOGLUTARATE-DEPENDENT DIOXYGENASE ALKB HOMOLOG 6"/>
    <property type="match status" value="1"/>
</dbReference>
<dbReference type="Gene3D" id="2.60.120.590">
    <property type="entry name" value="Alpha-ketoglutarate-dependent dioxygenase AlkB-like"/>
    <property type="match status" value="1"/>
</dbReference>
<dbReference type="OMA" id="KSPKTKW"/>
<dbReference type="GO" id="GO:0051213">
    <property type="term" value="F:dioxygenase activity"/>
    <property type="evidence" value="ECO:0007669"/>
    <property type="project" value="UniProtKB-KW"/>
</dbReference>
<dbReference type="PROSITE" id="PS51471">
    <property type="entry name" value="FE2OG_OXY"/>
    <property type="match status" value="1"/>
</dbReference>
<dbReference type="GO" id="GO:0046872">
    <property type="term" value="F:metal ion binding"/>
    <property type="evidence" value="ECO:0007669"/>
    <property type="project" value="UniProtKB-KW"/>
</dbReference>
<dbReference type="Proteomes" id="UP000036987">
    <property type="component" value="Unassembled WGS sequence"/>
</dbReference>
<evidence type="ECO:0000256" key="5">
    <source>
        <dbReference type="ARBA" id="ARBA00023002"/>
    </source>
</evidence>
<dbReference type="Pfam" id="PF13532">
    <property type="entry name" value="2OG-FeII_Oxy_2"/>
    <property type="match status" value="1"/>
</dbReference>
<dbReference type="STRING" id="29655.A0A0K9PRJ4"/>
<gene>
    <name evidence="10" type="ORF">ZOSMA_192G00370</name>
</gene>
<keyword evidence="6" id="KW-0408">Iron</keyword>
<comment type="caution">
    <text evidence="10">The sequence shown here is derived from an EMBL/GenBank/DDBJ whole genome shotgun (WGS) entry which is preliminary data.</text>
</comment>
<keyword evidence="3" id="KW-0479">Metal-binding</keyword>
<dbReference type="InterPro" id="IPR032862">
    <property type="entry name" value="ALKBH6"/>
</dbReference>
<dbReference type="AlphaFoldDB" id="A0A0K9PRJ4"/>
<dbReference type="PANTHER" id="PTHR46030">
    <property type="entry name" value="ALPHA-KETOGLUTARATE-DEPENDENT DIOXYGENASE ALKB HOMOLOG 6"/>
    <property type="match status" value="1"/>
</dbReference>
<feature type="compositionally biased region" description="Basic and acidic residues" evidence="8">
    <location>
        <begin position="309"/>
        <end position="322"/>
    </location>
</feature>
<sequence>MLFNCNIDNPILISSLNLEQLSVSIYLYQTTYLIFQTFVSCYSLMNLFSLIPFEITRSVEGFYVRPTNQSMEARGSGDAEGEFNLENYKVGNLPTVFYIPDFITDSEQTLLLRNIYEVPSSKWKSLKNRRLQNWGGVVHEKGLLPLAIPSWLTRITEEICEKTNLFPSPINHVLINEYLPDQGIMPHQDGPAYFPVVAIISLGSPVVIDFSPHLSLNESSRNTDPCMVHDPLFDEKTATILDENSELLESFSLVLNPRSLLIFKDHAYSDFLHGIKDSSTHKLNKVLNAPCKLQEHPIPNPCSTTNKCDTSKGTEEEKVEKEEKSELLHRTCPRVSLTCRLVLKVRRNIFKF</sequence>
<evidence type="ECO:0000313" key="11">
    <source>
        <dbReference type="Proteomes" id="UP000036987"/>
    </source>
</evidence>
<feature type="domain" description="Fe2OG dioxygenase" evidence="9">
    <location>
        <begin position="169"/>
        <end position="352"/>
    </location>
</feature>
<evidence type="ECO:0000256" key="6">
    <source>
        <dbReference type="ARBA" id="ARBA00023004"/>
    </source>
</evidence>
<dbReference type="InterPro" id="IPR005123">
    <property type="entry name" value="Oxoglu/Fe-dep_dioxygenase_dom"/>
</dbReference>
<evidence type="ECO:0000313" key="10">
    <source>
        <dbReference type="EMBL" id="KMZ70860.1"/>
    </source>
</evidence>
<keyword evidence="11" id="KW-1185">Reference proteome</keyword>
<dbReference type="EMBL" id="LFYR01000705">
    <property type="protein sequence ID" value="KMZ70860.1"/>
    <property type="molecule type" value="Genomic_DNA"/>
</dbReference>
<evidence type="ECO:0000259" key="9">
    <source>
        <dbReference type="PROSITE" id="PS51471"/>
    </source>
</evidence>
<evidence type="ECO:0000256" key="4">
    <source>
        <dbReference type="ARBA" id="ARBA00022964"/>
    </source>
</evidence>
<dbReference type="InterPro" id="IPR027450">
    <property type="entry name" value="AlkB-like"/>
</dbReference>
<keyword evidence="4" id="KW-0223">Dioxygenase</keyword>
<accession>A0A0K9PRJ4</accession>
<proteinExistence type="inferred from homology"/>
<evidence type="ECO:0000256" key="3">
    <source>
        <dbReference type="ARBA" id="ARBA00022723"/>
    </source>
</evidence>
<organism evidence="10 11">
    <name type="scientific">Zostera marina</name>
    <name type="common">Eelgrass</name>
    <dbReference type="NCBI Taxonomy" id="29655"/>
    <lineage>
        <taxon>Eukaryota</taxon>
        <taxon>Viridiplantae</taxon>
        <taxon>Streptophyta</taxon>
        <taxon>Embryophyta</taxon>
        <taxon>Tracheophyta</taxon>
        <taxon>Spermatophyta</taxon>
        <taxon>Magnoliopsida</taxon>
        <taxon>Liliopsida</taxon>
        <taxon>Zosteraceae</taxon>
        <taxon>Zostera</taxon>
    </lineage>
</organism>
<evidence type="ECO:0000256" key="2">
    <source>
        <dbReference type="ARBA" id="ARBA00007879"/>
    </source>
</evidence>
<keyword evidence="5" id="KW-0560">Oxidoreductase</keyword>
<comment type="similarity">
    <text evidence="2">Belongs to the alkB family.</text>
</comment>
<keyword evidence="7" id="KW-0539">Nucleus</keyword>
<dbReference type="OrthoDB" id="412814at2759"/>
<protein>
    <submittedName>
        <fullName evidence="10">Alkylated DNA repair protein alkB-like protein</fullName>
    </submittedName>
</protein>
<evidence type="ECO:0000256" key="7">
    <source>
        <dbReference type="ARBA" id="ARBA00023242"/>
    </source>
</evidence>
<name>A0A0K9PRJ4_ZOSMR</name>
<feature type="region of interest" description="Disordered" evidence="8">
    <location>
        <begin position="303"/>
        <end position="322"/>
    </location>
</feature>
<dbReference type="InterPro" id="IPR037151">
    <property type="entry name" value="AlkB-like_sf"/>
</dbReference>
<evidence type="ECO:0000256" key="1">
    <source>
        <dbReference type="ARBA" id="ARBA00004123"/>
    </source>
</evidence>
<dbReference type="SUPFAM" id="SSF51197">
    <property type="entry name" value="Clavaminate synthase-like"/>
    <property type="match status" value="1"/>
</dbReference>
<comment type="subcellular location">
    <subcellularLocation>
        <location evidence="1">Nucleus</location>
    </subcellularLocation>
</comment>
<reference evidence="11" key="1">
    <citation type="journal article" date="2016" name="Nature">
        <title>The genome of the seagrass Zostera marina reveals angiosperm adaptation to the sea.</title>
        <authorList>
            <person name="Olsen J.L."/>
            <person name="Rouze P."/>
            <person name="Verhelst B."/>
            <person name="Lin Y.-C."/>
            <person name="Bayer T."/>
            <person name="Collen J."/>
            <person name="Dattolo E."/>
            <person name="De Paoli E."/>
            <person name="Dittami S."/>
            <person name="Maumus F."/>
            <person name="Michel G."/>
            <person name="Kersting A."/>
            <person name="Lauritano C."/>
            <person name="Lohaus R."/>
            <person name="Toepel M."/>
            <person name="Tonon T."/>
            <person name="Vanneste K."/>
            <person name="Amirebrahimi M."/>
            <person name="Brakel J."/>
            <person name="Bostroem C."/>
            <person name="Chovatia M."/>
            <person name="Grimwood J."/>
            <person name="Jenkins J.W."/>
            <person name="Jueterbock A."/>
            <person name="Mraz A."/>
            <person name="Stam W.T."/>
            <person name="Tice H."/>
            <person name="Bornberg-Bauer E."/>
            <person name="Green P.J."/>
            <person name="Pearson G.A."/>
            <person name="Procaccini G."/>
            <person name="Duarte C.M."/>
            <person name="Schmutz J."/>
            <person name="Reusch T.B.H."/>
            <person name="Van de Peer Y."/>
        </authorList>
    </citation>
    <scope>NUCLEOTIDE SEQUENCE [LARGE SCALE GENOMIC DNA]</scope>
    <source>
        <strain evidence="11">cv. Finnish</strain>
    </source>
</reference>
<evidence type="ECO:0000256" key="8">
    <source>
        <dbReference type="SAM" id="MobiDB-lite"/>
    </source>
</evidence>
<dbReference type="GO" id="GO:0005634">
    <property type="term" value="C:nucleus"/>
    <property type="evidence" value="ECO:0000318"/>
    <property type="project" value="GO_Central"/>
</dbReference>